<evidence type="ECO:0000259" key="8">
    <source>
        <dbReference type="Pfam" id="PF02706"/>
    </source>
</evidence>
<feature type="domain" description="Tyrosine-protein kinase G-rich" evidence="9">
    <location>
        <begin position="149"/>
        <end position="191"/>
    </location>
</feature>
<dbReference type="Pfam" id="PF02706">
    <property type="entry name" value="Wzz"/>
    <property type="match status" value="1"/>
</dbReference>
<dbReference type="RefSeq" id="WP_008516500.1">
    <property type="nucleotide sequence ID" value="NZ_ACJM01000007.1"/>
</dbReference>
<dbReference type="AlphaFoldDB" id="C0GGR6"/>
<dbReference type="InterPro" id="IPR032807">
    <property type="entry name" value="GNVR"/>
</dbReference>
<comment type="similarity">
    <text evidence="2">Belongs to the CpsC/CapA family.</text>
</comment>
<dbReference type="GO" id="GO:0005886">
    <property type="term" value="C:plasma membrane"/>
    <property type="evidence" value="ECO:0007669"/>
    <property type="project" value="UniProtKB-SubCell"/>
</dbReference>
<evidence type="ECO:0000313" key="10">
    <source>
        <dbReference type="EMBL" id="EEG77507.1"/>
    </source>
</evidence>
<keyword evidence="3" id="KW-1003">Cell membrane</keyword>
<evidence type="ECO:0000259" key="9">
    <source>
        <dbReference type="Pfam" id="PF13807"/>
    </source>
</evidence>
<evidence type="ECO:0000313" key="11">
    <source>
        <dbReference type="Proteomes" id="UP000006443"/>
    </source>
</evidence>
<feature type="transmembrane region" description="Helical" evidence="7">
    <location>
        <begin position="21"/>
        <end position="40"/>
    </location>
</feature>
<evidence type="ECO:0000256" key="7">
    <source>
        <dbReference type="SAM" id="Phobius"/>
    </source>
</evidence>
<evidence type="ECO:0000256" key="5">
    <source>
        <dbReference type="ARBA" id="ARBA00022989"/>
    </source>
</evidence>
<evidence type="ECO:0000256" key="6">
    <source>
        <dbReference type="ARBA" id="ARBA00023136"/>
    </source>
</evidence>
<proteinExistence type="inferred from homology"/>
<keyword evidence="5 7" id="KW-1133">Transmembrane helix</keyword>
<dbReference type="eggNOG" id="COG3944">
    <property type="taxonomic scope" value="Bacteria"/>
</dbReference>
<gene>
    <name evidence="10" type="ORF">DealDRAFT_1630</name>
</gene>
<organism evidence="10 11">
    <name type="scientific">Dethiobacter alkaliphilus AHT 1</name>
    <dbReference type="NCBI Taxonomy" id="555088"/>
    <lineage>
        <taxon>Bacteria</taxon>
        <taxon>Bacillati</taxon>
        <taxon>Bacillota</taxon>
        <taxon>Dethiobacteria</taxon>
        <taxon>Dethiobacterales</taxon>
        <taxon>Dethiobacteraceae</taxon>
        <taxon>Dethiobacter</taxon>
    </lineage>
</organism>
<feature type="domain" description="Polysaccharide chain length determinant N-terminal" evidence="8">
    <location>
        <begin position="3"/>
        <end position="93"/>
    </location>
</feature>
<feature type="transmembrane region" description="Helical" evidence="7">
    <location>
        <begin position="172"/>
        <end position="192"/>
    </location>
</feature>
<comment type="subcellular location">
    <subcellularLocation>
        <location evidence="1">Cell membrane</location>
        <topology evidence="1">Multi-pass membrane protein</topology>
    </subcellularLocation>
</comment>
<comment type="caution">
    <text evidence="10">The sequence shown here is derived from an EMBL/GenBank/DDBJ whole genome shotgun (WGS) entry which is preliminary data.</text>
</comment>
<dbReference type="Proteomes" id="UP000006443">
    <property type="component" value="Unassembled WGS sequence"/>
</dbReference>
<keyword evidence="11" id="KW-1185">Reference proteome</keyword>
<dbReference type="InterPro" id="IPR050445">
    <property type="entry name" value="Bact_polysacc_biosynth/exp"/>
</dbReference>
<name>C0GGR6_DETAL</name>
<dbReference type="OrthoDB" id="2360475at2"/>
<dbReference type="InterPro" id="IPR003856">
    <property type="entry name" value="LPS_length_determ_N"/>
</dbReference>
<evidence type="ECO:0000256" key="4">
    <source>
        <dbReference type="ARBA" id="ARBA00022692"/>
    </source>
</evidence>
<dbReference type="EMBL" id="ACJM01000007">
    <property type="protein sequence ID" value="EEG77507.1"/>
    <property type="molecule type" value="Genomic_DNA"/>
</dbReference>
<dbReference type="Pfam" id="PF13807">
    <property type="entry name" value="GNVR"/>
    <property type="match status" value="1"/>
</dbReference>
<accession>C0GGR6</accession>
<evidence type="ECO:0000256" key="1">
    <source>
        <dbReference type="ARBA" id="ARBA00004651"/>
    </source>
</evidence>
<protein>
    <submittedName>
        <fullName evidence="10">Lipopolysaccharide biosynthesis protein</fullName>
    </submittedName>
</protein>
<reference evidence="10 11" key="1">
    <citation type="submission" date="2009-02" db="EMBL/GenBank/DDBJ databases">
        <title>Sequencing of the draft genome and assembly of Dethiobacter alkaliphilus AHT 1.</title>
        <authorList>
            <consortium name="US DOE Joint Genome Institute (JGI-PGF)"/>
            <person name="Lucas S."/>
            <person name="Copeland A."/>
            <person name="Lapidus A."/>
            <person name="Glavina del Rio T."/>
            <person name="Dalin E."/>
            <person name="Tice H."/>
            <person name="Bruce D."/>
            <person name="Goodwin L."/>
            <person name="Pitluck S."/>
            <person name="Larimer F."/>
            <person name="Land M.L."/>
            <person name="Hauser L."/>
            <person name="Muyzer G."/>
        </authorList>
    </citation>
    <scope>NUCLEOTIDE SEQUENCE [LARGE SCALE GENOMIC DNA]</scope>
    <source>
        <strain evidence="10 11">AHT 1</strain>
    </source>
</reference>
<sequence>MEQEIEIREIVAIVSKRWKAILALFIFAVATSLVASLYFIQPVYESSATLLVGKPTEGTQVVIQDVQLNRQLVKTYEEIARSGVVASAVIQDLNLDMSVNQLRGMINVRQVSDTEIISISVSDNSPDRAAFLANSVANTFITKVGTIMNLDNVSIIDEAEPSTSAVSPRPNLNAAIAGVLAIMLGVFMAFALEYMDNTIKTPKDVEQNLELPLLGTIPFFEGE</sequence>
<evidence type="ECO:0000256" key="3">
    <source>
        <dbReference type="ARBA" id="ARBA00022475"/>
    </source>
</evidence>
<evidence type="ECO:0000256" key="2">
    <source>
        <dbReference type="ARBA" id="ARBA00006683"/>
    </source>
</evidence>
<dbReference type="GO" id="GO:0004713">
    <property type="term" value="F:protein tyrosine kinase activity"/>
    <property type="evidence" value="ECO:0007669"/>
    <property type="project" value="TreeGrafter"/>
</dbReference>
<dbReference type="STRING" id="555088.DealDRAFT_1630"/>
<dbReference type="PANTHER" id="PTHR32309:SF13">
    <property type="entry name" value="FERRIC ENTEROBACTIN TRANSPORT PROTEIN FEPE"/>
    <property type="match status" value="1"/>
</dbReference>
<keyword evidence="4 7" id="KW-0812">Transmembrane</keyword>
<dbReference type="PANTHER" id="PTHR32309">
    <property type="entry name" value="TYROSINE-PROTEIN KINASE"/>
    <property type="match status" value="1"/>
</dbReference>
<keyword evidence="6 7" id="KW-0472">Membrane</keyword>